<accession>V5RJH6</accession>
<dbReference type="RefSeq" id="WP_023789887.1">
    <property type="nucleotide sequence ID" value="NC_022998.1"/>
</dbReference>
<gene>
    <name evidence="2" type="ORF">SAPIS_v1c07730</name>
</gene>
<proteinExistence type="predicted"/>
<protein>
    <submittedName>
        <fullName evidence="2">Uncharacterized protein</fullName>
    </submittedName>
</protein>
<name>V5RJH6_SPIAP</name>
<keyword evidence="1" id="KW-0472">Membrane</keyword>
<feature type="transmembrane region" description="Helical" evidence="1">
    <location>
        <begin position="6"/>
        <end position="24"/>
    </location>
</feature>
<evidence type="ECO:0000256" key="1">
    <source>
        <dbReference type="SAM" id="Phobius"/>
    </source>
</evidence>
<organism evidence="2 3">
    <name type="scientific">Spiroplasma apis B31</name>
    <dbReference type="NCBI Taxonomy" id="1276258"/>
    <lineage>
        <taxon>Bacteria</taxon>
        <taxon>Bacillati</taxon>
        <taxon>Mycoplasmatota</taxon>
        <taxon>Mollicutes</taxon>
        <taxon>Entomoplasmatales</taxon>
        <taxon>Spiroplasmataceae</taxon>
        <taxon>Spiroplasma</taxon>
    </lineage>
</organism>
<dbReference type="PATRIC" id="fig|1276258.3.peg.786"/>
<evidence type="ECO:0000313" key="2">
    <source>
        <dbReference type="EMBL" id="AHB36618.1"/>
    </source>
</evidence>
<keyword evidence="1" id="KW-0812">Transmembrane</keyword>
<dbReference type="OrthoDB" id="400200at2"/>
<dbReference type="KEGG" id="sapi:SAPIS_v1c07730"/>
<keyword evidence="3" id="KW-1185">Reference proteome</keyword>
<dbReference type="Proteomes" id="UP000018550">
    <property type="component" value="Chromosome"/>
</dbReference>
<sequence length="183" mass="22090">MKRVITIVMIVMIVISIFGMGGFLQNQSERKAKIDLNEIYKKNEEGNLVQGKEKINEINNGTYPQVSLKGNNYNYWKWLYIDRTNDRGLDEEYFPSGYGENRGKVKNGTWQTYSYEVKRIKVNDYSNGWDDFWKYYSNIYIDFKYSYNLWNGQKDWSYEGGNEELYKINKNDQFRNEIWWRIC</sequence>
<dbReference type="AlphaFoldDB" id="V5RJH6"/>
<dbReference type="EMBL" id="CP006682">
    <property type="protein sequence ID" value="AHB36618.1"/>
    <property type="molecule type" value="Genomic_DNA"/>
</dbReference>
<keyword evidence="1" id="KW-1133">Transmembrane helix</keyword>
<dbReference type="HOGENOM" id="CLU_1474284_0_0_14"/>
<evidence type="ECO:0000313" key="3">
    <source>
        <dbReference type="Proteomes" id="UP000018550"/>
    </source>
</evidence>
<dbReference type="STRING" id="1276258.SAPIS_v1c07730"/>
<reference evidence="2 3" key="1">
    <citation type="journal article" date="2014" name="Genome Announc.">
        <title>Complete Genome Sequence of Spiroplasma apis B31T (ATCC 33834), a Bacterium Associated with May Disease of Honeybees (Apis mellifera).</title>
        <authorList>
            <person name="Ku C."/>
            <person name="Lo W.S."/>
            <person name="Chen L.L."/>
            <person name="Kuo C.H."/>
        </authorList>
    </citation>
    <scope>NUCLEOTIDE SEQUENCE [LARGE SCALE GENOMIC DNA]</scope>
    <source>
        <strain evidence="2">B31</strain>
    </source>
</reference>